<dbReference type="Proteomes" id="UP000179807">
    <property type="component" value="Unassembled WGS sequence"/>
</dbReference>
<dbReference type="RefSeq" id="XP_068355702.1">
    <property type="nucleotide sequence ID" value="XM_068507223.1"/>
</dbReference>
<sequence>MIFLLFSFGFSTRNHHRKRSHDQNIAITAALSAMQVAGPLLVGSGGGSAGDDSEGGGGGLLGAATGMMKESKEEQKELDAKELEAKKAAMESSQKTIDKLYESFQSSIIPDEEFKVKSKAPKYSHPPIVSMTKIFKPISDFDPSICNKKKKCIDCQKKKENSVKRHKKEKYTDEDLAMRILLFKLICLL</sequence>
<dbReference type="VEuPathDB" id="TrichDB:TRFO_30219"/>
<dbReference type="AlphaFoldDB" id="A0A1J4JYJ0"/>
<evidence type="ECO:0000256" key="1">
    <source>
        <dbReference type="SAM" id="MobiDB-lite"/>
    </source>
</evidence>
<reference evidence="2" key="1">
    <citation type="submission" date="2016-10" db="EMBL/GenBank/DDBJ databases">
        <authorList>
            <person name="Benchimol M."/>
            <person name="Almeida L.G."/>
            <person name="Vasconcelos A.T."/>
            <person name="Perreira-Neves A."/>
            <person name="Rosa I.A."/>
            <person name="Tasca T."/>
            <person name="Bogo M.R."/>
            <person name="de Souza W."/>
        </authorList>
    </citation>
    <scope>NUCLEOTIDE SEQUENCE [LARGE SCALE GENOMIC DNA]</scope>
    <source>
        <strain evidence="2">K</strain>
    </source>
</reference>
<evidence type="ECO:0000313" key="2">
    <source>
        <dbReference type="EMBL" id="OHT02566.1"/>
    </source>
</evidence>
<organism evidence="2 3">
    <name type="scientific">Tritrichomonas foetus</name>
    <dbReference type="NCBI Taxonomy" id="1144522"/>
    <lineage>
        <taxon>Eukaryota</taxon>
        <taxon>Metamonada</taxon>
        <taxon>Parabasalia</taxon>
        <taxon>Tritrichomonadida</taxon>
        <taxon>Tritrichomonadidae</taxon>
        <taxon>Tritrichomonas</taxon>
    </lineage>
</organism>
<comment type="caution">
    <text evidence="2">The sequence shown here is derived from an EMBL/GenBank/DDBJ whole genome shotgun (WGS) entry which is preliminary data.</text>
</comment>
<feature type="compositionally biased region" description="Gly residues" evidence="1">
    <location>
        <begin position="44"/>
        <end position="61"/>
    </location>
</feature>
<evidence type="ECO:0000313" key="3">
    <source>
        <dbReference type="Proteomes" id="UP000179807"/>
    </source>
</evidence>
<dbReference type="EMBL" id="MLAK01000861">
    <property type="protein sequence ID" value="OHT02566.1"/>
    <property type="molecule type" value="Genomic_DNA"/>
</dbReference>
<keyword evidence="3" id="KW-1185">Reference proteome</keyword>
<feature type="region of interest" description="Disordered" evidence="1">
    <location>
        <begin position="44"/>
        <end position="73"/>
    </location>
</feature>
<protein>
    <submittedName>
        <fullName evidence="2">Uncharacterized protein</fullName>
    </submittedName>
</protein>
<accession>A0A1J4JYJ0</accession>
<proteinExistence type="predicted"/>
<name>A0A1J4JYJ0_9EUKA</name>
<dbReference type="GeneID" id="94841927"/>
<gene>
    <name evidence="2" type="ORF">TRFO_30219</name>
</gene>